<feature type="region of interest" description="Disordered" evidence="1">
    <location>
        <begin position="66"/>
        <end position="107"/>
    </location>
</feature>
<dbReference type="AlphaFoldDB" id="A0AAV5UGP2"/>
<evidence type="ECO:0000313" key="3">
    <source>
        <dbReference type="EMBL" id="GMT05868.1"/>
    </source>
</evidence>
<organism evidence="3 4">
    <name type="scientific">Pristionchus entomophagus</name>
    <dbReference type="NCBI Taxonomy" id="358040"/>
    <lineage>
        <taxon>Eukaryota</taxon>
        <taxon>Metazoa</taxon>
        <taxon>Ecdysozoa</taxon>
        <taxon>Nematoda</taxon>
        <taxon>Chromadorea</taxon>
        <taxon>Rhabditida</taxon>
        <taxon>Rhabditina</taxon>
        <taxon>Diplogasteromorpha</taxon>
        <taxon>Diplogasteroidea</taxon>
        <taxon>Neodiplogasteridae</taxon>
        <taxon>Pristionchus</taxon>
    </lineage>
</organism>
<keyword evidence="2" id="KW-0812">Transmembrane</keyword>
<protein>
    <submittedName>
        <fullName evidence="3">Uncharacterized protein</fullName>
    </submittedName>
</protein>
<evidence type="ECO:0000256" key="1">
    <source>
        <dbReference type="SAM" id="MobiDB-lite"/>
    </source>
</evidence>
<evidence type="ECO:0000256" key="2">
    <source>
        <dbReference type="SAM" id="Phobius"/>
    </source>
</evidence>
<dbReference type="EMBL" id="BTSX01000006">
    <property type="protein sequence ID" value="GMT05868.1"/>
    <property type="molecule type" value="Genomic_DNA"/>
</dbReference>
<keyword evidence="4" id="KW-1185">Reference proteome</keyword>
<evidence type="ECO:0000313" key="4">
    <source>
        <dbReference type="Proteomes" id="UP001432027"/>
    </source>
</evidence>
<dbReference type="Proteomes" id="UP001432027">
    <property type="component" value="Unassembled WGS sequence"/>
</dbReference>
<comment type="caution">
    <text evidence="3">The sequence shown here is derived from an EMBL/GenBank/DDBJ whole genome shotgun (WGS) entry which is preliminary data.</text>
</comment>
<name>A0AAV5UGP2_9BILA</name>
<feature type="transmembrane region" description="Helical" evidence="2">
    <location>
        <begin position="12"/>
        <end position="30"/>
    </location>
</feature>
<reference evidence="3" key="1">
    <citation type="submission" date="2023-10" db="EMBL/GenBank/DDBJ databases">
        <title>Genome assembly of Pristionchus species.</title>
        <authorList>
            <person name="Yoshida K."/>
            <person name="Sommer R.J."/>
        </authorList>
    </citation>
    <scope>NUCLEOTIDE SEQUENCE</scope>
    <source>
        <strain evidence="3">RS0144</strain>
    </source>
</reference>
<keyword evidence="2" id="KW-0472">Membrane</keyword>
<sequence>MTIMLSTSPMEYTPTLYAWLILIFCVFPLIGLSYKVISTVLLVILRVLYSVYLWIYYDADERGNAPPVTNPLQPQHPKKVKEDTKHETKKEAKKDTPVARPKHQKQN</sequence>
<gene>
    <name evidence="3" type="ORF">PENTCL1PPCAC_28042</name>
</gene>
<accession>A0AAV5UGP2</accession>
<feature type="compositionally biased region" description="Basic and acidic residues" evidence="1">
    <location>
        <begin position="80"/>
        <end position="97"/>
    </location>
</feature>
<proteinExistence type="predicted"/>
<keyword evidence="2" id="KW-1133">Transmembrane helix</keyword>